<keyword evidence="3" id="KW-1185">Reference proteome</keyword>
<name>A0ABR7KF39_9FIRM</name>
<reference evidence="2 3" key="1">
    <citation type="submission" date="2020-08" db="EMBL/GenBank/DDBJ databases">
        <authorList>
            <person name="Liu C."/>
            <person name="Sun Q."/>
        </authorList>
    </citation>
    <scope>NUCLEOTIDE SEQUENCE [LARGE SCALE GENOMIC DNA]</scope>
    <source>
        <strain evidence="2 3">NSJ-22</strain>
    </source>
</reference>
<feature type="transmembrane region" description="Helical" evidence="1">
    <location>
        <begin position="52"/>
        <end position="72"/>
    </location>
</feature>
<feature type="transmembrane region" description="Helical" evidence="1">
    <location>
        <begin position="120"/>
        <end position="143"/>
    </location>
</feature>
<evidence type="ECO:0000313" key="2">
    <source>
        <dbReference type="EMBL" id="MBC6011081.1"/>
    </source>
</evidence>
<accession>A0ABR7KF39</accession>
<keyword evidence="1" id="KW-1133">Transmembrane helix</keyword>
<dbReference type="EMBL" id="JACRWG010000111">
    <property type="protein sequence ID" value="MBC6011081.1"/>
    <property type="molecule type" value="Genomic_DNA"/>
</dbReference>
<gene>
    <name evidence="2" type="ORF">H8909_12850</name>
</gene>
<protein>
    <submittedName>
        <fullName evidence="2">Uncharacterized protein</fullName>
    </submittedName>
</protein>
<organism evidence="2 3">
    <name type="scientific">Catenibacterium faecis</name>
    <dbReference type="NCBI Taxonomy" id="2764323"/>
    <lineage>
        <taxon>Bacteria</taxon>
        <taxon>Bacillati</taxon>
        <taxon>Bacillota</taxon>
        <taxon>Erysipelotrichia</taxon>
        <taxon>Erysipelotrichales</taxon>
        <taxon>Coprobacillaceae</taxon>
        <taxon>Catenibacterium</taxon>
    </lineage>
</organism>
<evidence type="ECO:0000313" key="3">
    <source>
        <dbReference type="Proteomes" id="UP000603474"/>
    </source>
</evidence>
<proteinExistence type="predicted"/>
<sequence>MIFNIFINFFEDFVLNCFLAKSFNVKNKFKFVILGTSFSGLATTLLDKSNSISEYILLGVIFLIELILLRFFEERVTFKLILCVLLGIFLIIFSDFIALSISSCIFSIEIFNIAENYNIFVYTIILSKVILVLVSFIATRCLLKANMELQLKEWWPLILIEIIVVISLFTLCYGMIYSLSTTIIIIIMILLSGIAFFSMELSYKIHKEEKLKSNYMLESQKNSLNKETYEKLQFLKCEVLDMEHKLMYILLQIKNQTMNNNIKKIIDNYIKNLSKYSAIFITDNPYFDTVICSKLNDLWIEGRNFKISIFISKDPFYDQTNFVKLLLDLIDLFHQISTYSCDIEISIIEKNQFTVIKLISQLCNTKELELSKQVSNYIRQLNGKVRLTTTANYSSVIISIAREDLENHV</sequence>
<feature type="transmembrane region" description="Helical" evidence="1">
    <location>
        <begin position="155"/>
        <end position="176"/>
    </location>
</feature>
<keyword evidence="1" id="KW-0472">Membrane</keyword>
<feature type="transmembrane region" description="Helical" evidence="1">
    <location>
        <begin position="182"/>
        <end position="203"/>
    </location>
</feature>
<dbReference type="Proteomes" id="UP000603474">
    <property type="component" value="Unassembled WGS sequence"/>
</dbReference>
<keyword evidence="1" id="KW-0812">Transmembrane</keyword>
<feature type="transmembrane region" description="Helical" evidence="1">
    <location>
        <begin position="84"/>
        <end position="108"/>
    </location>
</feature>
<feature type="transmembrane region" description="Helical" evidence="1">
    <location>
        <begin position="29"/>
        <end position="46"/>
    </location>
</feature>
<comment type="caution">
    <text evidence="2">The sequence shown here is derived from an EMBL/GenBank/DDBJ whole genome shotgun (WGS) entry which is preliminary data.</text>
</comment>
<dbReference type="RefSeq" id="WP_187013105.1">
    <property type="nucleotide sequence ID" value="NZ_JACRWG010000111.1"/>
</dbReference>
<evidence type="ECO:0000256" key="1">
    <source>
        <dbReference type="SAM" id="Phobius"/>
    </source>
</evidence>